<dbReference type="Pfam" id="PF08020">
    <property type="entry name" value="DUF1706"/>
    <property type="match status" value="1"/>
</dbReference>
<dbReference type="InterPro" id="IPR034660">
    <property type="entry name" value="DinB/YfiT-like"/>
</dbReference>
<name>A0A7Y0FVV2_9HYPH</name>
<organism evidence="1 2">
    <name type="scientific">Rhizobium terricola</name>
    <dbReference type="NCBI Taxonomy" id="2728849"/>
    <lineage>
        <taxon>Bacteria</taxon>
        <taxon>Pseudomonadati</taxon>
        <taxon>Pseudomonadota</taxon>
        <taxon>Alphaproteobacteria</taxon>
        <taxon>Hyphomicrobiales</taxon>
        <taxon>Rhizobiaceae</taxon>
        <taxon>Rhizobium/Agrobacterium group</taxon>
        <taxon>Rhizobium</taxon>
    </lineage>
</organism>
<dbReference type="EMBL" id="JABBGK010000001">
    <property type="protein sequence ID" value="NML74206.1"/>
    <property type="molecule type" value="Genomic_DNA"/>
</dbReference>
<protein>
    <submittedName>
        <fullName evidence="1">ClbS/DfsB family four-helix bundle protein</fullName>
    </submittedName>
</protein>
<evidence type="ECO:0000313" key="1">
    <source>
        <dbReference type="EMBL" id="NML74206.1"/>
    </source>
</evidence>
<accession>A0A7Y0FVV2</accession>
<proteinExistence type="predicted"/>
<gene>
    <name evidence="1" type="ORF">HHL25_08750</name>
</gene>
<dbReference type="Gene3D" id="1.20.120.450">
    <property type="entry name" value="dinb family like domain"/>
    <property type="match status" value="1"/>
</dbReference>
<reference evidence="1 2" key="1">
    <citation type="submission" date="2020-04" db="EMBL/GenBank/DDBJ databases">
        <title>Rhizobium sp. S-51 isolated from soil.</title>
        <authorList>
            <person name="Dahal R.H."/>
        </authorList>
    </citation>
    <scope>NUCLEOTIDE SEQUENCE [LARGE SCALE GENOMIC DNA]</scope>
    <source>
        <strain evidence="1 2">S-51</strain>
    </source>
</reference>
<dbReference type="PANTHER" id="PTHR40658">
    <property type="match status" value="1"/>
</dbReference>
<dbReference type="AlphaFoldDB" id="A0A7Y0FVV2"/>
<dbReference type="PANTHER" id="PTHR40658:SF3">
    <property type="entry name" value="CLBS_DFSB FAMILY FOUR-HELIX BUNDLE PROTEIN"/>
    <property type="match status" value="1"/>
</dbReference>
<dbReference type="RefSeq" id="WP_169589143.1">
    <property type="nucleotide sequence ID" value="NZ_JABBGK010000001.1"/>
</dbReference>
<dbReference type="InterPro" id="IPR012550">
    <property type="entry name" value="DUF1706"/>
</dbReference>
<dbReference type="Proteomes" id="UP000541470">
    <property type="component" value="Unassembled WGS sequence"/>
</dbReference>
<evidence type="ECO:0000313" key="2">
    <source>
        <dbReference type="Proteomes" id="UP000541470"/>
    </source>
</evidence>
<dbReference type="SUPFAM" id="SSF109854">
    <property type="entry name" value="DinB/YfiT-like putative metalloenzymes"/>
    <property type="match status" value="1"/>
</dbReference>
<sequence length="170" mass="19180">MAVPTSKAELLEAMTTAFARLEAELASIRPEDATSPDMEGHARGTAMSVNDLLAYLTGWGQLVLKWVRLRDEGLEPDFPETGFKWNQLGQLAQKFYRDQSGLDFPTRVERLRATHGQLVALVSSLDDAALYGRGWYEKWTLGRMIQFNTASPYANARARIRKWKKTRSAS</sequence>
<comment type="caution">
    <text evidence="1">The sequence shown here is derived from an EMBL/GenBank/DDBJ whole genome shotgun (WGS) entry which is preliminary data.</text>
</comment>
<dbReference type="PIRSF" id="PIRSF031551">
    <property type="entry name" value="DUF1706"/>
    <property type="match status" value="1"/>
</dbReference>
<keyword evidence="2" id="KW-1185">Reference proteome</keyword>